<feature type="compositionally biased region" description="Low complexity" evidence="1">
    <location>
        <begin position="67"/>
        <end position="86"/>
    </location>
</feature>
<evidence type="ECO:0000256" key="1">
    <source>
        <dbReference type="SAM" id="MobiDB-lite"/>
    </source>
</evidence>
<reference evidence="4" key="2">
    <citation type="submission" date="2019-09" db="UniProtKB">
        <authorList>
            <consortium name="WormBaseParasite"/>
        </authorList>
    </citation>
    <scope>IDENTIFICATION</scope>
</reference>
<dbReference type="EMBL" id="UZAH01025358">
    <property type="protein sequence ID" value="VDO62258.1"/>
    <property type="molecule type" value="Genomic_DNA"/>
</dbReference>
<proteinExistence type="predicted"/>
<accession>A0A183FEE7</accession>
<feature type="region of interest" description="Disordered" evidence="1">
    <location>
        <begin position="60"/>
        <end position="86"/>
    </location>
</feature>
<reference evidence="2 3" key="1">
    <citation type="submission" date="2018-11" db="EMBL/GenBank/DDBJ databases">
        <authorList>
            <consortium name="Pathogen Informatics"/>
        </authorList>
    </citation>
    <scope>NUCLEOTIDE SEQUENCE [LARGE SCALE GENOMIC DNA]</scope>
</reference>
<evidence type="ECO:0000313" key="2">
    <source>
        <dbReference type="EMBL" id="VDO62258.1"/>
    </source>
</evidence>
<gene>
    <name evidence="2" type="ORF">HPBE_LOCUS4744</name>
</gene>
<feature type="region of interest" description="Disordered" evidence="1">
    <location>
        <begin position="1"/>
        <end position="27"/>
    </location>
</feature>
<evidence type="ECO:0000313" key="3">
    <source>
        <dbReference type="Proteomes" id="UP000050761"/>
    </source>
</evidence>
<dbReference type="Proteomes" id="UP000050761">
    <property type="component" value="Unassembled WGS sequence"/>
</dbReference>
<keyword evidence="3" id="KW-1185">Reference proteome</keyword>
<organism evidence="3 4">
    <name type="scientific">Heligmosomoides polygyrus</name>
    <name type="common">Parasitic roundworm</name>
    <dbReference type="NCBI Taxonomy" id="6339"/>
    <lineage>
        <taxon>Eukaryota</taxon>
        <taxon>Metazoa</taxon>
        <taxon>Ecdysozoa</taxon>
        <taxon>Nematoda</taxon>
        <taxon>Chromadorea</taxon>
        <taxon>Rhabditida</taxon>
        <taxon>Rhabditina</taxon>
        <taxon>Rhabditomorpha</taxon>
        <taxon>Strongyloidea</taxon>
        <taxon>Heligmosomidae</taxon>
        <taxon>Heligmosomoides</taxon>
    </lineage>
</organism>
<protein>
    <submittedName>
        <fullName evidence="4">Cellulase</fullName>
    </submittedName>
</protein>
<dbReference type="AlphaFoldDB" id="A0A183FEE7"/>
<dbReference type="WBParaSite" id="HPBE_0000474301-mRNA-1">
    <property type="protein sequence ID" value="HPBE_0000474301-mRNA-1"/>
    <property type="gene ID" value="HPBE_0000474301"/>
</dbReference>
<sequence>MITGGTRYDRYQSDIVSNEGRPMYTPDKNTASQALIWLACNTSDASHVSQLPPAHRHRVLLPTPADTPKTSNSKSSLLLTPVDTSE</sequence>
<accession>A0A3P8ACG9</accession>
<name>A0A183FEE7_HELPZ</name>
<evidence type="ECO:0000313" key="4">
    <source>
        <dbReference type="WBParaSite" id="HPBE_0000474301-mRNA-1"/>
    </source>
</evidence>